<evidence type="ECO:0000313" key="1">
    <source>
        <dbReference type="EMBL" id="GAA2409534.1"/>
    </source>
</evidence>
<name>A0ABN3IQ94_9ACTN</name>
<dbReference type="EMBL" id="BAAASE010000006">
    <property type="protein sequence ID" value="GAA2409534.1"/>
    <property type="molecule type" value="Genomic_DNA"/>
</dbReference>
<protein>
    <submittedName>
        <fullName evidence="1">Uncharacterized protein</fullName>
    </submittedName>
</protein>
<organism evidence="1 2">
    <name type="scientific">Streptomyces coeruleofuscus</name>
    <dbReference type="NCBI Taxonomy" id="66879"/>
    <lineage>
        <taxon>Bacteria</taxon>
        <taxon>Bacillati</taxon>
        <taxon>Actinomycetota</taxon>
        <taxon>Actinomycetes</taxon>
        <taxon>Kitasatosporales</taxon>
        <taxon>Streptomycetaceae</taxon>
        <taxon>Streptomyces</taxon>
    </lineage>
</organism>
<keyword evidence="2" id="KW-1185">Reference proteome</keyword>
<proteinExistence type="predicted"/>
<comment type="caution">
    <text evidence="1">The sequence shown here is derived from an EMBL/GenBank/DDBJ whole genome shotgun (WGS) entry which is preliminary data.</text>
</comment>
<gene>
    <name evidence="1" type="ORF">GCM10010255_52200</name>
</gene>
<dbReference type="Proteomes" id="UP001499986">
    <property type="component" value="Unassembled WGS sequence"/>
</dbReference>
<reference evidence="1 2" key="1">
    <citation type="journal article" date="2019" name="Int. J. Syst. Evol. Microbiol.">
        <title>The Global Catalogue of Microorganisms (GCM) 10K type strain sequencing project: providing services to taxonomists for standard genome sequencing and annotation.</title>
        <authorList>
            <consortium name="The Broad Institute Genomics Platform"/>
            <consortium name="The Broad Institute Genome Sequencing Center for Infectious Disease"/>
            <person name="Wu L."/>
            <person name="Ma J."/>
        </authorList>
    </citation>
    <scope>NUCLEOTIDE SEQUENCE [LARGE SCALE GENOMIC DNA]</scope>
    <source>
        <strain evidence="1 2">JCM 4358</strain>
    </source>
</reference>
<accession>A0ABN3IQ94</accession>
<sequence>MVSDHGAHREAGHVSGIQAGRDVRIEQSMVALGHATVSGTQTSAQHAEAVTELRTAVGLLLDELRRNEEQYEDGAELVVAAEQVQAELTRDEPRRNILLRWLGFIAPGVHATAAVAADVTTIQESVNALF</sequence>
<evidence type="ECO:0000313" key="2">
    <source>
        <dbReference type="Proteomes" id="UP001499986"/>
    </source>
</evidence>